<dbReference type="Pfam" id="PF07516">
    <property type="entry name" value="SecA_SW"/>
    <property type="match status" value="1"/>
</dbReference>
<dbReference type="InterPro" id="IPR027417">
    <property type="entry name" value="P-loop_NTPase"/>
</dbReference>
<evidence type="ECO:0000256" key="9">
    <source>
        <dbReference type="ARBA" id="ARBA00022967"/>
    </source>
</evidence>
<dbReference type="GO" id="GO:0005829">
    <property type="term" value="C:cytosol"/>
    <property type="evidence" value="ECO:0007669"/>
    <property type="project" value="TreeGrafter"/>
</dbReference>
<keyword evidence="4 12" id="KW-1003">Cell membrane</keyword>
<dbReference type="SUPFAM" id="SSF52540">
    <property type="entry name" value="P-loop containing nucleoside triphosphate hydrolases"/>
    <property type="match status" value="2"/>
</dbReference>
<evidence type="ECO:0000256" key="2">
    <source>
        <dbReference type="ARBA" id="ARBA00007650"/>
    </source>
</evidence>
<dbReference type="FunFam" id="3.40.50.300:FF:000334">
    <property type="entry name" value="Protein translocase subunit SecA"/>
    <property type="match status" value="1"/>
</dbReference>
<dbReference type="NCBIfam" id="NF009538">
    <property type="entry name" value="PRK12904.1"/>
    <property type="match status" value="1"/>
</dbReference>
<evidence type="ECO:0000256" key="12">
    <source>
        <dbReference type="HAMAP-Rule" id="MF_01382"/>
    </source>
</evidence>
<keyword evidence="6 12" id="KW-0547">Nucleotide-binding</keyword>
<feature type="domain" description="Helicase C-terminal" evidence="17">
    <location>
        <begin position="401"/>
        <end position="585"/>
    </location>
</feature>
<evidence type="ECO:0000259" key="18">
    <source>
        <dbReference type="PROSITE" id="PS51196"/>
    </source>
</evidence>
<evidence type="ECO:0000259" key="17">
    <source>
        <dbReference type="PROSITE" id="PS51194"/>
    </source>
</evidence>
<dbReference type="Gene3D" id="3.90.1440.10">
    <property type="entry name" value="SecA, preprotein cross-linking domain"/>
    <property type="match status" value="1"/>
</dbReference>
<dbReference type="InterPro" id="IPR011116">
    <property type="entry name" value="SecA_Wing/Scaffold"/>
</dbReference>
<dbReference type="AlphaFoldDB" id="A0A2K1P4K3"/>
<dbReference type="GO" id="GO:0043952">
    <property type="term" value="P:protein transport by the Sec complex"/>
    <property type="evidence" value="ECO:0007669"/>
    <property type="project" value="TreeGrafter"/>
</dbReference>
<evidence type="ECO:0000256" key="14">
    <source>
        <dbReference type="SAM" id="Coils"/>
    </source>
</evidence>
<keyword evidence="14" id="KW-0175">Coiled coil</keyword>
<dbReference type="SUPFAM" id="SSF81767">
    <property type="entry name" value="Pre-protein crosslinking domain of SecA"/>
    <property type="match status" value="1"/>
</dbReference>
<dbReference type="InterPro" id="IPR036266">
    <property type="entry name" value="SecA_Wing/Scaffold_sf"/>
</dbReference>
<dbReference type="EC" id="7.4.2.8" evidence="12"/>
<keyword evidence="3 12" id="KW-0813">Transport</keyword>
<dbReference type="CDD" id="cd17928">
    <property type="entry name" value="DEXDc_SecA"/>
    <property type="match status" value="1"/>
</dbReference>
<evidence type="ECO:0000256" key="13">
    <source>
        <dbReference type="RuleBase" id="RU003874"/>
    </source>
</evidence>
<dbReference type="PROSITE" id="PS51192">
    <property type="entry name" value="HELICASE_ATP_BIND_1"/>
    <property type="match status" value="1"/>
</dbReference>
<name>A0A2K1P4K3_9BACT</name>
<dbReference type="Gene3D" id="3.40.50.300">
    <property type="entry name" value="P-loop containing nucleotide triphosphate hydrolases"/>
    <property type="match status" value="2"/>
</dbReference>
<organism evidence="19 20">
    <name type="scientific">Petrotoga olearia DSM 13574</name>
    <dbReference type="NCBI Taxonomy" id="1122955"/>
    <lineage>
        <taxon>Bacteria</taxon>
        <taxon>Thermotogati</taxon>
        <taxon>Thermotogota</taxon>
        <taxon>Thermotogae</taxon>
        <taxon>Petrotogales</taxon>
        <taxon>Petrotogaceae</taxon>
        <taxon>Petrotoga</taxon>
    </lineage>
</organism>
<dbReference type="PROSITE" id="PS51196">
    <property type="entry name" value="SECA_MOTOR_DEAD"/>
    <property type="match status" value="1"/>
</dbReference>
<feature type="region of interest" description="Disordered" evidence="15">
    <location>
        <begin position="798"/>
        <end position="826"/>
    </location>
</feature>
<sequence>MFMLFGLIDKNKSLLKKYSKIANKINELEESMKSLSDTELSGKTLEFKNRLKQGESLDDILPEAFAVVREASRRTIGMRHFDVQLMGGIALHEGKITEMKTGEGKTLVATLPIYLNALTGKNVHLATHNDYLAKRDANWMGPVYEYLGLSVGYIQANMDKEDRKKAYQADITYGTANEFGFDYLRDNLVYEISDKVQRGHYFTIVDEADSILIDEARTPLIISGPSDTPSELYRRFASLAKRFIIEKDYTIDEKQKTLALTEEGISKAEKLLSVDNLYDPSNIKYLFHLLNALKAINFFKRDKDYIISDGEVVIVDEFTGRLLPGRRYSEGLHQAIEAKEGVKIKEESVTFATITFQNYFRMYEKLSGMTGTAKTEEDEFKAIYNTEVVVIPTNEPVIREDKNDLIFKTEKEKYQSIIDEIVKRNQKGQPVLVGTTSIENSETISEMLKKRGIKHEVLNAKYHEREAEIIAQAGERNAVTIATNMAGRGTDIKLGEGVKELGGLFVLGTERHESRRIDNQLIGRSGRQGDPGESRFIISFEDDVLRLFGGERMKNMMTALKIEEGQPIEHKMLSKVIRDAQKKIEGIHFSIRKRLYEFDSVMDKQRTVIYNHRDWILEQGNYDDHIKDIFMDVVERIVEFSFDEVEEKYDKSSISEKLKQYLIISDIKGNTREEIENEIFDLLWKRYQYKKEEFGEDFNKVAKFVMLRIIDEKWRYHLDSIEALKEAVGLRSYGQKDPVMEFKKESYLLFDQMVDSIYDEIVNYLMRIARVVPEKEEREAKKIYASLNFVHNNVSVVDETNNGEGSKNNNKSKQSNKIKKRYKVKR</sequence>
<dbReference type="SMART" id="SM00957">
    <property type="entry name" value="SecA_DEAD"/>
    <property type="match status" value="1"/>
</dbReference>
<evidence type="ECO:0000256" key="3">
    <source>
        <dbReference type="ARBA" id="ARBA00022448"/>
    </source>
</evidence>
<dbReference type="PANTHER" id="PTHR30612:SF0">
    <property type="entry name" value="CHLOROPLAST PROTEIN-TRANSPORTING ATPASE"/>
    <property type="match status" value="1"/>
</dbReference>
<evidence type="ECO:0000256" key="10">
    <source>
        <dbReference type="ARBA" id="ARBA00023010"/>
    </source>
</evidence>
<dbReference type="SMART" id="SM00958">
    <property type="entry name" value="SecA_PP_bind"/>
    <property type="match status" value="1"/>
</dbReference>
<evidence type="ECO:0000256" key="1">
    <source>
        <dbReference type="ARBA" id="ARBA00004170"/>
    </source>
</evidence>
<dbReference type="InterPro" id="IPR036670">
    <property type="entry name" value="SecA_X-link_sf"/>
</dbReference>
<dbReference type="GO" id="GO:0017038">
    <property type="term" value="P:protein import"/>
    <property type="evidence" value="ECO:0007669"/>
    <property type="project" value="InterPro"/>
</dbReference>
<reference evidence="19 20" key="1">
    <citation type="submission" date="2013-12" db="EMBL/GenBank/DDBJ databases">
        <title>Comparative genomics of Petrotoga isolates.</title>
        <authorList>
            <person name="Nesbo C.L."/>
            <person name="Charchuk R."/>
            <person name="Chow K."/>
        </authorList>
    </citation>
    <scope>NUCLEOTIDE SEQUENCE [LARGE SCALE GENOMIC DNA]</scope>
    <source>
        <strain evidence="19 20">DSM 13574</strain>
    </source>
</reference>
<evidence type="ECO:0000256" key="5">
    <source>
        <dbReference type="ARBA" id="ARBA00022490"/>
    </source>
</evidence>
<dbReference type="CDD" id="cd18803">
    <property type="entry name" value="SF2_C_secA"/>
    <property type="match status" value="1"/>
</dbReference>
<dbReference type="InterPro" id="IPR044722">
    <property type="entry name" value="SecA_SF2_C"/>
</dbReference>
<dbReference type="InterPro" id="IPR001650">
    <property type="entry name" value="Helicase_C-like"/>
</dbReference>
<keyword evidence="10 12" id="KW-0811">Translocation</keyword>
<feature type="compositionally biased region" description="Basic residues" evidence="15">
    <location>
        <begin position="814"/>
        <end position="826"/>
    </location>
</feature>
<feature type="compositionally biased region" description="Low complexity" evidence="15">
    <location>
        <begin position="802"/>
        <end position="813"/>
    </location>
</feature>
<dbReference type="Pfam" id="PF01043">
    <property type="entry name" value="SecA_PP_bind"/>
    <property type="match status" value="1"/>
</dbReference>
<accession>A0A2K1P4K3</accession>
<comment type="similarity">
    <text evidence="2 12 13">Belongs to the SecA family.</text>
</comment>
<dbReference type="Pfam" id="PF07517">
    <property type="entry name" value="SecA_DEAD"/>
    <property type="match status" value="1"/>
</dbReference>
<dbReference type="PANTHER" id="PTHR30612">
    <property type="entry name" value="SECA INNER MEMBRANE COMPONENT OF SEC PROTEIN SECRETION SYSTEM"/>
    <property type="match status" value="1"/>
</dbReference>
<dbReference type="InterPro" id="IPR020937">
    <property type="entry name" value="SecA_CS"/>
</dbReference>
<dbReference type="InterPro" id="IPR014001">
    <property type="entry name" value="Helicase_ATP-bd"/>
</dbReference>
<comment type="subcellular location">
    <subcellularLocation>
        <location evidence="12">Cell membrane</location>
        <topology evidence="12">Peripheral membrane protein</topology>
        <orientation evidence="12">Cytoplasmic side</orientation>
    </subcellularLocation>
    <subcellularLocation>
        <location evidence="12">Cytoplasm</location>
    </subcellularLocation>
    <subcellularLocation>
        <location evidence="1">Membrane</location>
        <topology evidence="1">Peripheral membrane protein</topology>
    </subcellularLocation>
    <text evidence="12">Distribution is 50-50.</text>
</comment>
<keyword evidence="11 12" id="KW-0472">Membrane</keyword>
<dbReference type="InterPro" id="IPR014018">
    <property type="entry name" value="SecA_motor_DEAD"/>
</dbReference>
<dbReference type="InterPro" id="IPR000185">
    <property type="entry name" value="SecA"/>
</dbReference>
<comment type="function">
    <text evidence="12">Part of the Sec protein translocase complex. Interacts with the SecYEG preprotein conducting channel. Has a central role in coupling the hydrolysis of ATP to the transfer of proteins into and across the cell membrane, serving as an ATP-driven molecular motor driving the stepwise translocation of polypeptide chains across the membrane.</text>
</comment>
<dbReference type="GO" id="GO:0005524">
    <property type="term" value="F:ATP binding"/>
    <property type="evidence" value="ECO:0007669"/>
    <property type="project" value="UniProtKB-UniRule"/>
</dbReference>
<evidence type="ECO:0000256" key="4">
    <source>
        <dbReference type="ARBA" id="ARBA00022475"/>
    </source>
</evidence>
<keyword evidence="7 12" id="KW-0067">ATP-binding</keyword>
<evidence type="ECO:0000313" key="20">
    <source>
        <dbReference type="Proteomes" id="UP000236434"/>
    </source>
</evidence>
<evidence type="ECO:0000256" key="11">
    <source>
        <dbReference type="ARBA" id="ARBA00023136"/>
    </source>
</evidence>
<evidence type="ECO:0000259" key="16">
    <source>
        <dbReference type="PROSITE" id="PS51192"/>
    </source>
</evidence>
<feature type="binding site" evidence="12">
    <location>
        <begin position="102"/>
        <end position="106"/>
    </location>
    <ligand>
        <name>ATP</name>
        <dbReference type="ChEBI" id="CHEBI:30616"/>
    </ligand>
</feature>
<dbReference type="GO" id="GO:0006605">
    <property type="term" value="P:protein targeting"/>
    <property type="evidence" value="ECO:0007669"/>
    <property type="project" value="UniProtKB-UniRule"/>
</dbReference>
<evidence type="ECO:0000256" key="6">
    <source>
        <dbReference type="ARBA" id="ARBA00022741"/>
    </source>
</evidence>
<dbReference type="InterPro" id="IPR011115">
    <property type="entry name" value="SecA_DEAD"/>
</dbReference>
<keyword evidence="9 12" id="KW-1278">Translocase</keyword>
<dbReference type="FunFam" id="3.90.1440.10:FF:000002">
    <property type="entry name" value="Protein translocase subunit SecA"/>
    <property type="match status" value="1"/>
</dbReference>
<dbReference type="GO" id="GO:0031522">
    <property type="term" value="C:cell envelope Sec protein transport complex"/>
    <property type="evidence" value="ECO:0007669"/>
    <property type="project" value="TreeGrafter"/>
</dbReference>
<feature type="coiled-coil region" evidence="14">
    <location>
        <begin position="11"/>
        <end position="38"/>
    </location>
</feature>
<dbReference type="GO" id="GO:0065002">
    <property type="term" value="P:intracellular protein transmembrane transport"/>
    <property type="evidence" value="ECO:0007669"/>
    <property type="project" value="UniProtKB-UniRule"/>
</dbReference>
<keyword evidence="8 12" id="KW-0653">Protein transport</keyword>
<evidence type="ECO:0000256" key="8">
    <source>
        <dbReference type="ARBA" id="ARBA00022927"/>
    </source>
</evidence>
<keyword evidence="5 12" id="KW-0963">Cytoplasm</keyword>
<dbReference type="SUPFAM" id="SSF81886">
    <property type="entry name" value="Helical scaffold and wing domains of SecA"/>
    <property type="match status" value="1"/>
</dbReference>
<dbReference type="GO" id="GO:0008564">
    <property type="term" value="F:protein-exporting ATPase activity"/>
    <property type="evidence" value="ECO:0007669"/>
    <property type="project" value="UniProtKB-EC"/>
</dbReference>
<evidence type="ECO:0000256" key="7">
    <source>
        <dbReference type="ARBA" id="ARBA00022840"/>
    </source>
</evidence>
<feature type="domain" description="SecA family profile" evidence="18">
    <location>
        <begin position="1"/>
        <end position="569"/>
    </location>
</feature>
<dbReference type="Gene3D" id="1.10.3060.10">
    <property type="entry name" value="Helical scaffold and wing domains of SecA"/>
    <property type="match status" value="1"/>
</dbReference>
<comment type="caution">
    <text evidence="19">The sequence shown here is derived from an EMBL/GenBank/DDBJ whole genome shotgun (WGS) entry which is preliminary data.</text>
</comment>
<evidence type="ECO:0000313" key="19">
    <source>
        <dbReference type="EMBL" id="PNR97686.1"/>
    </source>
</evidence>
<dbReference type="NCBIfam" id="NF006630">
    <property type="entry name" value="PRK09200.1"/>
    <property type="match status" value="1"/>
</dbReference>
<dbReference type="Proteomes" id="UP000236434">
    <property type="component" value="Unassembled WGS sequence"/>
</dbReference>
<gene>
    <name evidence="12 19" type="primary">secA</name>
    <name evidence="19" type="synonym">azi</name>
    <name evidence="19" type="synonym">div</name>
    <name evidence="19" type="ORF">X929_02855</name>
</gene>
<comment type="subunit">
    <text evidence="12">Monomer and homodimer. Part of the essential Sec protein translocation apparatus which comprises SecA, SecYEG and auxiliary proteins SecDF. Other proteins may also be involved.</text>
</comment>
<evidence type="ECO:0000256" key="15">
    <source>
        <dbReference type="SAM" id="MobiDB-lite"/>
    </source>
</evidence>
<dbReference type="NCBIfam" id="TIGR00963">
    <property type="entry name" value="secA"/>
    <property type="match status" value="1"/>
</dbReference>
<feature type="binding site" evidence="12">
    <location>
        <position position="491"/>
    </location>
    <ligand>
        <name>ATP</name>
        <dbReference type="ChEBI" id="CHEBI:30616"/>
    </ligand>
</feature>
<dbReference type="PRINTS" id="PR00906">
    <property type="entry name" value="SECA"/>
</dbReference>
<dbReference type="PROSITE" id="PS51194">
    <property type="entry name" value="HELICASE_CTER"/>
    <property type="match status" value="1"/>
</dbReference>
<dbReference type="GO" id="GO:0005886">
    <property type="term" value="C:plasma membrane"/>
    <property type="evidence" value="ECO:0007669"/>
    <property type="project" value="UniProtKB-SubCell"/>
</dbReference>
<dbReference type="PROSITE" id="PS01312">
    <property type="entry name" value="SECA"/>
    <property type="match status" value="1"/>
</dbReference>
<dbReference type="FunFam" id="3.40.50.300:FF:000429">
    <property type="entry name" value="Preprotein translocase subunit SecA"/>
    <property type="match status" value="1"/>
</dbReference>
<comment type="catalytic activity">
    <reaction evidence="12">
        <text>ATP + H2O + cellular proteinSide 1 = ADP + phosphate + cellular proteinSide 2.</text>
        <dbReference type="EC" id="7.4.2.8"/>
    </reaction>
</comment>
<feature type="binding site" evidence="12">
    <location>
        <position position="84"/>
    </location>
    <ligand>
        <name>ATP</name>
        <dbReference type="ChEBI" id="CHEBI:30616"/>
    </ligand>
</feature>
<dbReference type="InterPro" id="IPR011130">
    <property type="entry name" value="SecA_preprotein_X-link_dom"/>
</dbReference>
<feature type="domain" description="Helicase ATP-binding" evidence="16">
    <location>
        <begin position="86"/>
        <end position="247"/>
    </location>
</feature>
<proteinExistence type="inferred from homology"/>
<dbReference type="EMBL" id="AZRL01000004">
    <property type="protein sequence ID" value="PNR97686.1"/>
    <property type="molecule type" value="Genomic_DNA"/>
</dbReference>
<dbReference type="HAMAP" id="MF_01382">
    <property type="entry name" value="SecA"/>
    <property type="match status" value="1"/>
</dbReference>
<protein>
    <recommendedName>
        <fullName evidence="12 13">Protein translocase subunit SecA</fullName>
        <ecNumber evidence="12">7.4.2.8</ecNumber>
    </recommendedName>
</protein>
<dbReference type="Pfam" id="PF21090">
    <property type="entry name" value="P-loop_SecA"/>
    <property type="match status" value="1"/>
</dbReference>